<dbReference type="GO" id="GO:0004803">
    <property type="term" value="F:transposase activity"/>
    <property type="evidence" value="ECO:0007669"/>
    <property type="project" value="InterPro"/>
</dbReference>
<protein>
    <recommendedName>
        <fullName evidence="1">Transposase IS116/IS110/IS902 C-terminal domain-containing protein</fullName>
    </recommendedName>
</protein>
<organism evidence="2 3">
    <name type="scientific">Parablautia muri</name>
    <dbReference type="NCBI Taxonomy" id="2320879"/>
    <lineage>
        <taxon>Bacteria</taxon>
        <taxon>Bacillati</taxon>
        <taxon>Bacillota</taxon>
        <taxon>Clostridia</taxon>
        <taxon>Lachnospirales</taxon>
        <taxon>Lachnospiraceae</taxon>
        <taxon>Parablautia</taxon>
    </lineage>
</organism>
<dbReference type="GO" id="GO:0003677">
    <property type="term" value="F:DNA binding"/>
    <property type="evidence" value="ECO:0007669"/>
    <property type="project" value="InterPro"/>
</dbReference>
<evidence type="ECO:0000313" key="3">
    <source>
        <dbReference type="Proteomes" id="UP001154420"/>
    </source>
</evidence>
<dbReference type="GO" id="GO:0006313">
    <property type="term" value="P:DNA transposition"/>
    <property type="evidence" value="ECO:0007669"/>
    <property type="project" value="InterPro"/>
</dbReference>
<evidence type="ECO:0000313" key="2">
    <source>
        <dbReference type="EMBL" id="NBJ91357.1"/>
    </source>
</evidence>
<comment type="caution">
    <text evidence="2">The sequence shown here is derived from an EMBL/GenBank/DDBJ whole genome shotgun (WGS) entry which is preliminary data.</text>
</comment>
<proteinExistence type="predicted"/>
<evidence type="ECO:0000259" key="1">
    <source>
        <dbReference type="Pfam" id="PF02371"/>
    </source>
</evidence>
<reference evidence="2" key="1">
    <citation type="submission" date="2018-09" db="EMBL/GenBank/DDBJ databases">
        <title>Murine metabolic-syndrome-specific gut microbial biobank.</title>
        <authorList>
            <person name="Liu C."/>
        </authorList>
    </citation>
    <scope>NUCLEOTIDE SEQUENCE</scope>
    <source>
        <strain evidence="2">D42-62</strain>
    </source>
</reference>
<dbReference type="Proteomes" id="UP001154420">
    <property type="component" value="Unassembled WGS sequence"/>
</dbReference>
<gene>
    <name evidence="2" type="ORF">D5281_01835</name>
</gene>
<dbReference type="EMBL" id="QZDT01000001">
    <property type="protein sequence ID" value="NBJ91357.1"/>
    <property type="molecule type" value="Genomic_DNA"/>
</dbReference>
<keyword evidence="3" id="KW-1185">Reference proteome</keyword>
<name>A0A9X5BCW3_9FIRM</name>
<dbReference type="InterPro" id="IPR003346">
    <property type="entry name" value="Transposase_20"/>
</dbReference>
<sequence>MDTLSSPLMTVPGISYHIATIIIIEIDSFTNFSSAEPVVAYVTLNPSVYQSGQMTFHSCQNSEMGLQIPSLCLIYCRQIVYLG</sequence>
<accession>A0A9X5BCW3</accession>
<dbReference type="Pfam" id="PF02371">
    <property type="entry name" value="Transposase_20"/>
    <property type="match status" value="1"/>
</dbReference>
<feature type="domain" description="Transposase IS116/IS110/IS902 C-terminal" evidence="1">
    <location>
        <begin position="7"/>
        <end position="58"/>
    </location>
</feature>
<dbReference type="AlphaFoldDB" id="A0A9X5BCW3"/>